<dbReference type="SUPFAM" id="SSF52540">
    <property type="entry name" value="P-loop containing nucleoside triphosphate hydrolases"/>
    <property type="match status" value="1"/>
</dbReference>
<evidence type="ECO:0000259" key="3">
    <source>
        <dbReference type="Pfam" id="PF13086"/>
    </source>
</evidence>
<dbReference type="InterPro" id="IPR027417">
    <property type="entry name" value="P-loop_NTPase"/>
</dbReference>
<comment type="caution">
    <text evidence="6">The sequence shown here is derived from an EMBL/GenBank/DDBJ whole genome shotgun (WGS) entry which is preliminary data.</text>
</comment>
<dbReference type="Gene3D" id="3.40.50.300">
    <property type="entry name" value="P-loop containing nucleotide triphosphate hydrolases"/>
    <property type="match status" value="3"/>
</dbReference>
<feature type="compositionally biased region" description="Low complexity" evidence="2">
    <location>
        <begin position="1053"/>
        <end position="1062"/>
    </location>
</feature>
<feature type="domain" description="DNA2/NAM7 helicase-like C-terminal" evidence="4">
    <location>
        <begin position="686"/>
        <end position="877"/>
    </location>
</feature>
<dbReference type="InterPro" id="IPR057373">
    <property type="entry name" value="ZNFX1"/>
</dbReference>
<dbReference type="Pfam" id="PF13086">
    <property type="entry name" value="AAA_11"/>
    <property type="match status" value="1"/>
</dbReference>
<dbReference type="InterPro" id="IPR041679">
    <property type="entry name" value="DNA2/NAM7-like_C"/>
</dbReference>
<keyword evidence="6" id="KW-0378">Hydrolase</keyword>
<feature type="domain" description="ZNFX1" evidence="5">
    <location>
        <begin position="109"/>
        <end position="214"/>
    </location>
</feature>
<gene>
    <name evidence="6" type="ORF">B0T24DRAFT_368812</name>
</gene>
<dbReference type="InterPro" id="IPR047187">
    <property type="entry name" value="SF1_C_Upf1"/>
</dbReference>
<dbReference type="EMBL" id="JAULSN010000007">
    <property type="protein sequence ID" value="KAK3366833.1"/>
    <property type="molecule type" value="Genomic_DNA"/>
</dbReference>
<proteinExistence type="predicted"/>
<dbReference type="Pfam" id="PF25396">
    <property type="entry name" value="ZNFX1"/>
    <property type="match status" value="1"/>
</dbReference>
<dbReference type="PANTHER" id="PTHR10887">
    <property type="entry name" value="DNA2/NAM7 HELICASE FAMILY"/>
    <property type="match status" value="1"/>
</dbReference>
<evidence type="ECO:0000313" key="7">
    <source>
        <dbReference type="Proteomes" id="UP001287356"/>
    </source>
</evidence>
<evidence type="ECO:0000259" key="5">
    <source>
        <dbReference type="Pfam" id="PF25396"/>
    </source>
</evidence>
<evidence type="ECO:0000256" key="2">
    <source>
        <dbReference type="SAM" id="MobiDB-lite"/>
    </source>
</evidence>
<keyword evidence="1" id="KW-0347">Helicase</keyword>
<reference evidence="6" key="2">
    <citation type="submission" date="2023-06" db="EMBL/GenBank/DDBJ databases">
        <authorList>
            <consortium name="Lawrence Berkeley National Laboratory"/>
            <person name="Haridas S."/>
            <person name="Hensen N."/>
            <person name="Bonometti L."/>
            <person name="Westerberg I."/>
            <person name="Brannstrom I.O."/>
            <person name="Guillou S."/>
            <person name="Cros-Aarteil S."/>
            <person name="Calhoun S."/>
            <person name="Kuo A."/>
            <person name="Mondo S."/>
            <person name="Pangilinan J."/>
            <person name="Riley R."/>
            <person name="Labutti K."/>
            <person name="Andreopoulos B."/>
            <person name="Lipzen A."/>
            <person name="Chen C."/>
            <person name="Yanf M."/>
            <person name="Daum C."/>
            <person name="Ng V."/>
            <person name="Clum A."/>
            <person name="Steindorff A."/>
            <person name="Ohm R."/>
            <person name="Martin F."/>
            <person name="Silar P."/>
            <person name="Natvig D."/>
            <person name="Lalanne C."/>
            <person name="Gautier V."/>
            <person name="Ament-Velasquez S.L."/>
            <person name="Kruys A."/>
            <person name="Hutchinson M.I."/>
            <person name="Powell A.J."/>
            <person name="Barry K."/>
            <person name="Miller A.N."/>
            <person name="Grigoriev I.V."/>
            <person name="Debuchy R."/>
            <person name="Gladieux P."/>
            <person name="Thoren M.H."/>
            <person name="Johannesson H."/>
        </authorList>
    </citation>
    <scope>NUCLEOTIDE SEQUENCE</scope>
    <source>
        <strain evidence="6">CBS 958.72</strain>
    </source>
</reference>
<dbReference type="InterPro" id="IPR045055">
    <property type="entry name" value="DNA2/NAM7-like"/>
</dbReference>
<dbReference type="GO" id="GO:0031380">
    <property type="term" value="C:nuclear RNA-directed RNA polymerase complex"/>
    <property type="evidence" value="ECO:0007669"/>
    <property type="project" value="TreeGrafter"/>
</dbReference>
<keyword evidence="1" id="KW-0547">Nucleotide-binding</keyword>
<feature type="region of interest" description="Disordered" evidence="2">
    <location>
        <begin position="1045"/>
        <end position="1137"/>
    </location>
</feature>
<dbReference type="Proteomes" id="UP001287356">
    <property type="component" value="Unassembled WGS sequence"/>
</dbReference>
<dbReference type="CDD" id="cd18808">
    <property type="entry name" value="SF1_C_Upf1"/>
    <property type="match status" value="1"/>
</dbReference>
<keyword evidence="1" id="KW-0067">ATP-binding</keyword>
<name>A0AAE0JYQ5_9PEZI</name>
<dbReference type="GO" id="GO:0031048">
    <property type="term" value="P:regulatory ncRNA-mediated heterochromatin formation"/>
    <property type="evidence" value="ECO:0007669"/>
    <property type="project" value="TreeGrafter"/>
</dbReference>
<dbReference type="Pfam" id="PF13087">
    <property type="entry name" value="AAA_12"/>
    <property type="match status" value="1"/>
</dbReference>
<feature type="region of interest" description="Disordered" evidence="2">
    <location>
        <begin position="30"/>
        <end position="63"/>
    </location>
</feature>
<dbReference type="PANTHER" id="PTHR10887:SF341">
    <property type="entry name" value="NFX1-TYPE ZINC FINGER-CONTAINING PROTEIN 1"/>
    <property type="match status" value="1"/>
</dbReference>
<dbReference type="GO" id="GO:0004386">
    <property type="term" value="F:helicase activity"/>
    <property type="evidence" value="ECO:0007669"/>
    <property type="project" value="InterPro"/>
</dbReference>
<feature type="compositionally biased region" description="Basic and acidic residues" evidence="2">
    <location>
        <begin position="1072"/>
        <end position="1084"/>
    </location>
</feature>
<evidence type="ECO:0000256" key="1">
    <source>
        <dbReference type="ARBA" id="ARBA00022806"/>
    </source>
</evidence>
<reference evidence="6" key="1">
    <citation type="journal article" date="2023" name="Mol. Phylogenet. Evol.">
        <title>Genome-scale phylogeny and comparative genomics of the fungal order Sordariales.</title>
        <authorList>
            <person name="Hensen N."/>
            <person name="Bonometti L."/>
            <person name="Westerberg I."/>
            <person name="Brannstrom I.O."/>
            <person name="Guillou S."/>
            <person name="Cros-Aarteil S."/>
            <person name="Calhoun S."/>
            <person name="Haridas S."/>
            <person name="Kuo A."/>
            <person name="Mondo S."/>
            <person name="Pangilinan J."/>
            <person name="Riley R."/>
            <person name="LaButti K."/>
            <person name="Andreopoulos B."/>
            <person name="Lipzen A."/>
            <person name="Chen C."/>
            <person name="Yan M."/>
            <person name="Daum C."/>
            <person name="Ng V."/>
            <person name="Clum A."/>
            <person name="Steindorff A."/>
            <person name="Ohm R.A."/>
            <person name="Martin F."/>
            <person name="Silar P."/>
            <person name="Natvig D.O."/>
            <person name="Lalanne C."/>
            <person name="Gautier V."/>
            <person name="Ament-Velasquez S.L."/>
            <person name="Kruys A."/>
            <person name="Hutchinson M.I."/>
            <person name="Powell A.J."/>
            <person name="Barry K."/>
            <person name="Miller A.N."/>
            <person name="Grigoriev I.V."/>
            <person name="Debuchy R."/>
            <person name="Gladieux P."/>
            <person name="Hiltunen Thoren M."/>
            <person name="Johannesson H."/>
        </authorList>
    </citation>
    <scope>NUCLEOTIDE SEQUENCE</scope>
    <source>
        <strain evidence="6">CBS 958.72</strain>
    </source>
</reference>
<evidence type="ECO:0000313" key="6">
    <source>
        <dbReference type="EMBL" id="KAK3366833.1"/>
    </source>
</evidence>
<dbReference type="GO" id="GO:0016787">
    <property type="term" value="F:hydrolase activity"/>
    <property type="evidence" value="ECO:0007669"/>
    <property type="project" value="UniProtKB-KW"/>
</dbReference>
<sequence>MNMAASRPSVDAERALDIVNEHVFFSPKATQGWKSNPELPQAREILATEDDTKDPPENPVDTPWASKEAYLEAQYEILRREGVEGLRFSVGQFKDAIKNKTVPMDDDFSCIYTEVRVKAYLMSRLGPIARVEFSTKRSIYKIKWQQSKRLTPGTIVAISTKDNNFKTICKIATIAQRPYRDGLDQDPPLVDLMWANTEDAVLDPNLELVMVESRNGYFESARHALVGLQHAAQTYSPLDKYLIGDHVHDRPPAFIEEHPRMDFSSLIHCATENGDTLRESMNTFDVLEGGLPGLQGASTLDDSQLKGVHKIVSNELAIVQGPPGTGKTFTSVEAIKVILSTRRKQGGPPIIVAAQTNHALDQILIHCLNNGANILRVGGRTESPMIRPHTVYETRMRCQEVHDRRHRSLNTFHRANVDAIQDLVSSVFGDKLISPSALLDAGIITQDQFSSLYDESMETDVEKGPFALWLGDSLIPARILRDQHPTQKDLDEAEAKREVEFDGDLDNIADDEEDLDRIRGQLIELAHVWSGKEPSHVLRWQRAAARALVDNSDFFCISPDMRGAVYQLLQAKLLEATTPKFTSLLAQNVYLCKQLKASKWARDTNLIDSEGIEVVGCTTTGLTKFRGFLAALMPRSLLIEEAAETREANITSALFPSLQQLILVGDHQQLAPSCDIRWLGEEPYNLNVSLFQRMVNLKMPFVMLKHQRRMKPEISYILKPFYPELQDHPIVQDAANRPDVPGMGGRNCFFFDHEWPEEMNVDMSKLNDQEAHMIVNFFNYLVANGTDASKITILTFYNGQRKHLLSLLRKHDSLIGLHFNVCTVDSYQGEENDIVLLSLVRSPLPGRLFAVGFLEDQRRAVVAISRARLGFYMFGNVDNVLRANQSSFVLWAKIWNGFSEQQRVQRKKGLPLVCQPHSNEIWIQTVDDWGDNAGGCNLQCEEIRPCGHPCTLKCHQTEHARLPCSHACKNNLSCGHGCQKFCSQKCFCDCEKFRATSIRQEAEEARLAKATVAFEELSLEQELLQSVGGKSSMIQAAIRTTSIPLDNDASRLPQQPQQAQQQGRTSNGNTNRGHDNKSRHRGNDRGTSLALGHPRGRSDGQQDKVRVFSRKPNFQPTAKAGQNSIGTRCSSGPSTHQISRQWKDIANNPDLLDKGLNIQDLGDAAQAGSAPTTAIRDIYQPVSLVDGLRQAHHHQGRREELLEFHTSDTTPSQISPVLSDEENLISFLVEESPGNFAVGSPDSSAFQSDIYYKVDTATTPSVGYTEDQTKAACQASDICDSFTNNDLGIQCQGFDEGAAIVENFATNVKNVVDSREDGKEDWLIEF</sequence>
<feature type="compositionally biased region" description="Polar residues" evidence="2">
    <location>
        <begin position="1112"/>
        <end position="1137"/>
    </location>
</feature>
<protein>
    <submittedName>
        <fullName evidence="6">P-loop containing nucleoside triphosphate hydrolase protein</fullName>
    </submittedName>
</protein>
<feature type="compositionally biased region" description="Basic and acidic residues" evidence="2">
    <location>
        <begin position="1096"/>
        <end position="1106"/>
    </location>
</feature>
<dbReference type="InterPro" id="IPR041677">
    <property type="entry name" value="DNA2/NAM7_AAA_11"/>
</dbReference>
<feature type="domain" description="DNA2/NAM7 helicase helicase" evidence="3">
    <location>
        <begin position="300"/>
        <end position="672"/>
    </location>
</feature>
<organism evidence="6 7">
    <name type="scientific">Lasiosphaeria ovina</name>
    <dbReference type="NCBI Taxonomy" id="92902"/>
    <lineage>
        <taxon>Eukaryota</taxon>
        <taxon>Fungi</taxon>
        <taxon>Dikarya</taxon>
        <taxon>Ascomycota</taxon>
        <taxon>Pezizomycotina</taxon>
        <taxon>Sordariomycetes</taxon>
        <taxon>Sordariomycetidae</taxon>
        <taxon>Sordariales</taxon>
        <taxon>Lasiosphaeriaceae</taxon>
        <taxon>Lasiosphaeria</taxon>
    </lineage>
</organism>
<evidence type="ECO:0000259" key="4">
    <source>
        <dbReference type="Pfam" id="PF13087"/>
    </source>
</evidence>
<accession>A0AAE0JYQ5</accession>
<keyword evidence="7" id="KW-1185">Reference proteome</keyword>